<dbReference type="SMART" id="SM00342">
    <property type="entry name" value="HTH_ARAC"/>
    <property type="match status" value="1"/>
</dbReference>
<dbReference type="InterPro" id="IPR028082">
    <property type="entry name" value="Peripla_BP_I"/>
</dbReference>
<evidence type="ECO:0000256" key="3">
    <source>
        <dbReference type="ARBA" id="ARBA00023163"/>
    </source>
</evidence>
<dbReference type="PROSITE" id="PS01124">
    <property type="entry name" value="HTH_ARAC_FAMILY_2"/>
    <property type="match status" value="1"/>
</dbReference>
<dbReference type="AlphaFoldDB" id="A0A0H4PE77"/>
<dbReference type="Gene3D" id="3.40.50.2300">
    <property type="match status" value="2"/>
</dbReference>
<dbReference type="EMBL" id="CP012040">
    <property type="protein sequence ID" value="AKP51425.1"/>
    <property type="molecule type" value="Genomic_DNA"/>
</dbReference>
<dbReference type="Proteomes" id="UP000036520">
    <property type="component" value="Chromosome"/>
</dbReference>
<proteinExistence type="predicted"/>
<keyword evidence="6" id="KW-1185">Reference proteome</keyword>
<keyword evidence="1" id="KW-0805">Transcription regulation</keyword>
<reference evidence="5 6" key="1">
    <citation type="submission" date="2015-07" db="EMBL/GenBank/DDBJ databases">
        <authorList>
            <person name="Kim K.M."/>
        </authorList>
    </citation>
    <scope>NUCLEOTIDE SEQUENCE [LARGE SCALE GENOMIC DNA]</scope>
    <source>
        <strain evidence="5 6">KCTC 12363</strain>
    </source>
</reference>
<accession>A0A0H4PE77</accession>
<evidence type="ECO:0000256" key="1">
    <source>
        <dbReference type="ARBA" id="ARBA00023015"/>
    </source>
</evidence>
<dbReference type="Pfam" id="PF13377">
    <property type="entry name" value="Peripla_BP_3"/>
    <property type="match status" value="1"/>
</dbReference>
<dbReference type="Gene3D" id="1.10.10.60">
    <property type="entry name" value="Homeodomain-like"/>
    <property type="match status" value="1"/>
</dbReference>
<dbReference type="SUPFAM" id="SSF53822">
    <property type="entry name" value="Periplasmic binding protein-like I"/>
    <property type="match status" value="1"/>
</dbReference>
<dbReference type="KEGG" id="camu:CA2015_1999"/>
<dbReference type="InterPro" id="IPR018060">
    <property type="entry name" value="HTH_AraC"/>
</dbReference>
<dbReference type="InterPro" id="IPR046335">
    <property type="entry name" value="LacI/GalR-like_sensor"/>
</dbReference>
<feature type="domain" description="HTH araC/xylS-type" evidence="4">
    <location>
        <begin position="284"/>
        <end position="382"/>
    </location>
</feature>
<sequence length="387" mass="44836">MYKIILLLDFAEEYSKSLLKGISKYSTEHGPWTYCRMPLYYRETIGIKGILEWAKDWGADGIIGQLYNDIDLELLIDAKIPVVAQDFKERFTEIPNITGSYHEAGEIGASYFLKKGFKNFAFYGFKDIVWSRERAEGFEKKVNEMGYKVNYFEHRKSRSTDLWYYKSNSLSKWLLSLPKPIALMTCDDNQGLHITEACKQNKIRIPEEVAVLGVDNDEMLCELSDPPLSSIGLDIEKGGYDTAKLMEQMIRTSATNFYDILVKPTQVITRQSTDIYATNDDHIASSLKFIHKNIEKNLQVDEVVKQVPLSRRSLEKRFLQITGYPIYKYIFNLRIEKFTQKLLETDQTVFEIAMDLGLNDSKNIARQFKQVKGCNPIEYRKRYLAGK</sequence>
<dbReference type="PANTHER" id="PTHR30146">
    <property type="entry name" value="LACI-RELATED TRANSCRIPTIONAL REPRESSOR"/>
    <property type="match status" value="1"/>
</dbReference>
<protein>
    <submittedName>
        <fullName evidence="5">Xylose operon regulatory protein</fullName>
    </submittedName>
</protein>
<evidence type="ECO:0000256" key="2">
    <source>
        <dbReference type="ARBA" id="ARBA00023125"/>
    </source>
</evidence>
<dbReference type="CDD" id="cd01543">
    <property type="entry name" value="PBP1_XylR"/>
    <property type="match status" value="1"/>
</dbReference>
<keyword evidence="3" id="KW-0804">Transcription</keyword>
<dbReference type="GO" id="GO:0000976">
    <property type="term" value="F:transcription cis-regulatory region binding"/>
    <property type="evidence" value="ECO:0007669"/>
    <property type="project" value="TreeGrafter"/>
</dbReference>
<gene>
    <name evidence="5" type="ORF">CA2015_1999</name>
</gene>
<evidence type="ECO:0000313" key="5">
    <source>
        <dbReference type="EMBL" id="AKP51425.1"/>
    </source>
</evidence>
<dbReference type="RefSeq" id="WP_048641758.1">
    <property type="nucleotide sequence ID" value="NZ_CAXBGM010000157.1"/>
</dbReference>
<organism evidence="5 6">
    <name type="scientific">Cyclobacterium amurskyense</name>
    <dbReference type="NCBI Taxonomy" id="320787"/>
    <lineage>
        <taxon>Bacteria</taxon>
        <taxon>Pseudomonadati</taxon>
        <taxon>Bacteroidota</taxon>
        <taxon>Cytophagia</taxon>
        <taxon>Cytophagales</taxon>
        <taxon>Cyclobacteriaceae</taxon>
        <taxon>Cyclobacterium</taxon>
    </lineage>
</organism>
<keyword evidence="2" id="KW-0238">DNA-binding</keyword>
<evidence type="ECO:0000259" key="4">
    <source>
        <dbReference type="PROSITE" id="PS01124"/>
    </source>
</evidence>
<dbReference type="STRING" id="320787.CA2015_1999"/>
<dbReference type="OrthoDB" id="9797097at2"/>
<dbReference type="SUPFAM" id="SSF46689">
    <property type="entry name" value="Homeodomain-like"/>
    <property type="match status" value="1"/>
</dbReference>
<dbReference type="PANTHER" id="PTHR30146:SF24">
    <property type="entry name" value="XYLOSE OPERON REGULATORY PROTEIN"/>
    <property type="match status" value="1"/>
</dbReference>
<dbReference type="GO" id="GO:0003700">
    <property type="term" value="F:DNA-binding transcription factor activity"/>
    <property type="evidence" value="ECO:0007669"/>
    <property type="project" value="InterPro"/>
</dbReference>
<name>A0A0H4PE77_9BACT</name>
<dbReference type="InterPro" id="IPR009057">
    <property type="entry name" value="Homeodomain-like_sf"/>
</dbReference>
<evidence type="ECO:0000313" key="6">
    <source>
        <dbReference type="Proteomes" id="UP000036520"/>
    </source>
</evidence>
<dbReference type="PATRIC" id="fig|320787.5.peg.2204"/>
<dbReference type="Pfam" id="PF12833">
    <property type="entry name" value="HTH_18"/>
    <property type="match status" value="1"/>
</dbReference>